<dbReference type="RefSeq" id="XP_008866998.1">
    <property type="nucleotide sequence ID" value="XM_008868776.1"/>
</dbReference>
<protein>
    <submittedName>
        <fullName evidence="1">Uncharacterized protein</fullName>
    </submittedName>
</protein>
<reference evidence="1" key="1">
    <citation type="submission" date="2013-12" db="EMBL/GenBank/DDBJ databases">
        <title>The Genome Sequence of Aphanomyces invadans NJM9701.</title>
        <authorList>
            <consortium name="The Broad Institute Genomics Platform"/>
            <person name="Russ C."/>
            <person name="Tyler B."/>
            <person name="van West P."/>
            <person name="Dieguez-Uribeondo J."/>
            <person name="Young S.K."/>
            <person name="Zeng Q."/>
            <person name="Gargeya S."/>
            <person name="Fitzgerald M."/>
            <person name="Abouelleil A."/>
            <person name="Alvarado L."/>
            <person name="Chapman S.B."/>
            <person name="Gainer-Dewar J."/>
            <person name="Goldberg J."/>
            <person name="Griggs A."/>
            <person name="Gujja S."/>
            <person name="Hansen M."/>
            <person name="Howarth C."/>
            <person name="Imamovic A."/>
            <person name="Ireland A."/>
            <person name="Larimer J."/>
            <person name="McCowan C."/>
            <person name="Murphy C."/>
            <person name="Pearson M."/>
            <person name="Poon T.W."/>
            <person name="Priest M."/>
            <person name="Roberts A."/>
            <person name="Saif S."/>
            <person name="Shea T."/>
            <person name="Sykes S."/>
            <person name="Wortman J."/>
            <person name="Nusbaum C."/>
            <person name="Birren B."/>
        </authorList>
    </citation>
    <scope>NUCLEOTIDE SEQUENCE [LARGE SCALE GENOMIC DNA]</scope>
    <source>
        <strain evidence="1">NJM9701</strain>
    </source>
</reference>
<proteinExistence type="predicted"/>
<organism evidence="1">
    <name type="scientific">Aphanomyces invadans</name>
    <dbReference type="NCBI Taxonomy" id="157072"/>
    <lineage>
        <taxon>Eukaryota</taxon>
        <taxon>Sar</taxon>
        <taxon>Stramenopiles</taxon>
        <taxon>Oomycota</taxon>
        <taxon>Saprolegniomycetes</taxon>
        <taxon>Saprolegniales</taxon>
        <taxon>Verrucalvaceae</taxon>
        <taxon>Aphanomyces</taxon>
    </lineage>
</organism>
<evidence type="ECO:0000313" key="1">
    <source>
        <dbReference type="EMBL" id="ETW04042.1"/>
    </source>
</evidence>
<dbReference type="EMBL" id="KI913958">
    <property type="protein sequence ID" value="ETW04042.1"/>
    <property type="molecule type" value="Genomic_DNA"/>
</dbReference>
<dbReference type="GeneID" id="20081477"/>
<dbReference type="VEuPathDB" id="FungiDB:H310_04427"/>
<name>A0A024UDS7_9STRA</name>
<dbReference type="AlphaFoldDB" id="A0A024UDS7"/>
<accession>A0A024UDS7</accession>
<sequence length="167" mass="19440">MPKVPKIWLYSLPTSMIYCIRVVWHHVGPRLGYHCRDDMHSVTEFDERITQLGDLVRGRLHRVVDDDSRTPNNLCGPRRSHGRALTFCPVLPRVMHVSLWSIPSQPSHIMFQCKLGFYLLVGRIERVHLRTSAAFVLSPNSTQRSRENDRRVDVNYYLHHSVSTALR</sequence>
<gene>
    <name evidence="1" type="ORF">H310_04427</name>
</gene>